<dbReference type="EMBL" id="JBBKAR010000056">
    <property type="protein sequence ID" value="MEJ8306657.1"/>
    <property type="molecule type" value="Genomic_DNA"/>
</dbReference>
<dbReference type="Proteomes" id="UP001380953">
    <property type="component" value="Unassembled WGS sequence"/>
</dbReference>
<accession>A0ACC6PIG7</accession>
<keyword evidence="2" id="KW-1185">Reference proteome</keyword>
<evidence type="ECO:0000313" key="2">
    <source>
        <dbReference type="Proteomes" id="UP001380953"/>
    </source>
</evidence>
<protein>
    <submittedName>
        <fullName evidence="1">Uncharacterized protein</fullName>
    </submittedName>
</protein>
<proteinExistence type="predicted"/>
<name>A0ACC6PIG7_9BACL</name>
<comment type="caution">
    <text evidence="1">The sequence shown here is derived from an EMBL/GenBank/DDBJ whole genome shotgun (WGS) entry which is preliminary data.</text>
</comment>
<evidence type="ECO:0000313" key="1">
    <source>
        <dbReference type="EMBL" id="MEJ8306657.1"/>
    </source>
</evidence>
<organism evidence="1 2">
    <name type="scientific">Saccharibacillus sacchari</name>
    <dbReference type="NCBI Taxonomy" id="456493"/>
    <lineage>
        <taxon>Bacteria</taxon>
        <taxon>Bacillati</taxon>
        <taxon>Bacillota</taxon>
        <taxon>Bacilli</taxon>
        <taxon>Bacillales</taxon>
        <taxon>Paenibacillaceae</taxon>
        <taxon>Saccharibacillus</taxon>
    </lineage>
</organism>
<sequence>MAKPKKYPVIAEFTDAATGKTIKVGTQFEADAKRVLKLVAAGAIEDPGQVPDEPDDEKPALEKEG</sequence>
<gene>
    <name evidence="1" type="ORF">WKI47_22330</name>
</gene>
<reference evidence="1" key="1">
    <citation type="submission" date="2024-03" db="EMBL/GenBank/DDBJ databases">
        <title>Whole genome sequecning of epiphytes from Marcgravia umbellata leaves.</title>
        <authorList>
            <person name="Kumar G."/>
            <person name="Savka M.A."/>
        </authorList>
    </citation>
    <scope>NUCLEOTIDE SEQUENCE</scope>
    <source>
        <strain evidence="1">RIT_BL5</strain>
    </source>
</reference>